<dbReference type="GO" id="GO:0004636">
    <property type="term" value="F:phosphoribosyl-ATP diphosphatase activity"/>
    <property type="evidence" value="ECO:0007669"/>
    <property type="project" value="UniProtKB-EC"/>
</dbReference>
<organism evidence="14">
    <name type="scientific">marine sediment metagenome</name>
    <dbReference type="NCBI Taxonomy" id="412755"/>
    <lineage>
        <taxon>unclassified sequences</taxon>
        <taxon>metagenomes</taxon>
        <taxon>ecological metagenomes</taxon>
    </lineage>
</organism>
<dbReference type="InterPro" id="IPR002496">
    <property type="entry name" value="PRib_AMP_CycHydrolase_dom"/>
</dbReference>
<evidence type="ECO:0000256" key="9">
    <source>
        <dbReference type="ARBA" id="ARBA00022801"/>
    </source>
</evidence>
<dbReference type="SUPFAM" id="SSF141734">
    <property type="entry name" value="HisI-like"/>
    <property type="match status" value="1"/>
</dbReference>
<dbReference type="InterPro" id="IPR023019">
    <property type="entry name" value="His_synth_HisIE"/>
</dbReference>
<evidence type="ECO:0000256" key="10">
    <source>
        <dbReference type="ARBA" id="ARBA00022840"/>
    </source>
</evidence>
<comment type="caution">
    <text evidence="14">The sequence shown here is derived from an EMBL/GenBank/DDBJ whole genome shotgun (WGS) entry which is preliminary data.</text>
</comment>
<comment type="catalytic activity">
    <reaction evidence="2">
        <text>1-(5-phospho-beta-D-ribosyl)-ATP + H2O = 1-(5-phospho-beta-D-ribosyl)-5'-AMP + diphosphate + H(+)</text>
        <dbReference type="Rhea" id="RHEA:22828"/>
        <dbReference type="ChEBI" id="CHEBI:15377"/>
        <dbReference type="ChEBI" id="CHEBI:15378"/>
        <dbReference type="ChEBI" id="CHEBI:33019"/>
        <dbReference type="ChEBI" id="CHEBI:59457"/>
        <dbReference type="ChEBI" id="CHEBI:73183"/>
        <dbReference type="EC" id="3.6.1.31"/>
    </reaction>
</comment>
<dbReference type="InterPro" id="IPR021130">
    <property type="entry name" value="PRib-ATP_PPHydrolase-like"/>
</dbReference>
<dbReference type="GO" id="GO:0004635">
    <property type="term" value="F:phosphoribosyl-AMP cyclohydrolase activity"/>
    <property type="evidence" value="ECO:0007669"/>
    <property type="project" value="UniProtKB-EC"/>
</dbReference>
<dbReference type="HAMAP" id="MF_01019">
    <property type="entry name" value="HisIE"/>
    <property type="match status" value="1"/>
</dbReference>
<dbReference type="FunFam" id="3.10.20.810:FF:000001">
    <property type="entry name" value="Histidine biosynthesis bifunctional protein HisIE"/>
    <property type="match status" value="1"/>
</dbReference>
<evidence type="ECO:0000256" key="11">
    <source>
        <dbReference type="ARBA" id="ARBA00023102"/>
    </source>
</evidence>
<comment type="similarity">
    <text evidence="6">In the N-terminal section; belongs to the PRA-CH family.</text>
</comment>
<keyword evidence="11" id="KW-0368">Histidine biosynthesis</keyword>
<comment type="similarity">
    <text evidence="5">In the C-terminal section; belongs to the PRA-PH family.</text>
</comment>
<evidence type="ECO:0000256" key="1">
    <source>
        <dbReference type="ARBA" id="ARBA00000024"/>
    </source>
</evidence>
<dbReference type="GO" id="GO:0005524">
    <property type="term" value="F:ATP binding"/>
    <property type="evidence" value="ECO:0007669"/>
    <property type="project" value="UniProtKB-KW"/>
</dbReference>
<dbReference type="Gene3D" id="3.10.20.810">
    <property type="entry name" value="Phosphoribosyl-AMP cyclohydrolase"/>
    <property type="match status" value="1"/>
</dbReference>
<evidence type="ECO:0000256" key="6">
    <source>
        <dbReference type="ARBA" id="ARBA00008299"/>
    </source>
</evidence>
<name>X0REX8_9ZZZZ</name>
<dbReference type="PANTHER" id="PTHR42945:SF1">
    <property type="entry name" value="HISTIDINE BIOSYNTHESIS BIFUNCTIONAL PROTEIN HIS7"/>
    <property type="match status" value="1"/>
</dbReference>
<comment type="pathway">
    <text evidence="4">Amino-acid biosynthesis; L-histidine biosynthesis; L-histidine from 5-phospho-alpha-D-ribose 1-diphosphate: step 2/9.</text>
</comment>
<dbReference type="EMBL" id="BARS01006261">
    <property type="protein sequence ID" value="GAF67449.1"/>
    <property type="molecule type" value="Genomic_DNA"/>
</dbReference>
<dbReference type="UniPathway" id="UPA00031">
    <property type="reaction ID" value="UER00007"/>
</dbReference>
<reference evidence="14" key="1">
    <citation type="journal article" date="2014" name="Front. Microbiol.">
        <title>High frequency of phylogenetically diverse reductive dehalogenase-homologous genes in deep subseafloor sedimentary metagenomes.</title>
        <authorList>
            <person name="Kawai M."/>
            <person name="Futagami T."/>
            <person name="Toyoda A."/>
            <person name="Takaki Y."/>
            <person name="Nishi S."/>
            <person name="Hori S."/>
            <person name="Arai W."/>
            <person name="Tsubouchi T."/>
            <person name="Morono Y."/>
            <person name="Uchiyama I."/>
            <person name="Ito T."/>
            <person name="Fujiyama A."/>
            <person name="Inagaki F."/>
            <person name="Takami H."/>
        </authorList>
    </citation>
    <scope>NUCLEOTIDE SEQUENCE</scope>
    <source>
        <strain evidence="14">Expedition CK06-06</strain>
    </source>
</reference>
<evidence type="ECO:0000256" key="3">
    <source>
        <dbReference type="ARBA" id="ARBA00005169"/>
    </source>
</evidence>
<dbReference type="Pfam" id="PF01502">
    <property type="entry name" value="PRA-CH"/>
    <property type="match status" value="1"/>
</dbReference>
<dbReference type="CDD" id="cd11534">
    <property type="entry name" value="NTP-PPase_HisIE_like"/>
    <property type="match status" value="1"/>
</dbReference>
<dbReference type="NCBIfam" id="NF002747">
    <property type="entry name" value="PRK02759.1"/>
    <property type="match status" value="1"/>
</dbReference>
<comment type="pathway">
    <text evidence="3">Amino-acid biosynthesis; L-histidine biosynthesis; L-histidine from 5-phospho-alpha-D-ribose 1-diphosphate: step 3/9.</text>
</comment>
<dbReference type="AlphaFoldDB" id="X0REX8"/>
<dbReference type="Gene3D" id="1.10.287.1080">
    <property type="entry name" value="MazG-like"/>
    <property type="match status" value="1"/>
</dbReference>
<protein>
    <recommendedName>
        <fullName evidence="13">Phosphoribosyl-AMP cyclohydrolase domain-containing protein</fullName>
    </recommendedName>
</protein>
<comment type="catalytic activity">
    <reaction evidence="1">
        <text>1-(5-phospho-beta-D-ribosyl)-5'-AMP + H2O = 1-(5-phospho-beta-D-ribosyl)-5-[(5-phospho-beta-D-ribosylamino)methylideneamino]imidazole-4-carboxamide</text>
        <dbReference type="Rhea" id="RHEA:20049"/>
        <dbReference type="ChEBI" id="CHEBI:15377"/>
        <dbReference type="ChEBI" id="CHEBI:58435"/>
        <dbReference type="ChEBI" id="CHEBI:59457"/>
        <dbReference type="EC" id="3.5.4.19"/>
    </reaction>
</comment>
<gene>
    <name evidence="14" type="ORF">S01H1_12229</name>
</gene>
<sequence length="208" mass="24373">MKKNTKIVPAIIQDFKTKEVLMLAYMDIGSLKKSISEGKTWFWSRSKGRLWNKGETSGNKQEIKEIRYDCDNDSLLIQVEQTGSACHTGERSCFYRILQDPEKDIDFEKSSEKPEDEMILEELYDVIQERISGKDENSYTYSLHKKGLEEIMKKIGEEAIEIILASKHQDKKDIIYETGDLLYHLLVLLVEKKIKLEEIFDELRSRRK</sequence>
<evidence type="ECO:0000256" key="8">
    <source>
        <dbReference type="ARBA" id="ARBA00022741"/>
    </source>
</evidence>
<keyword evidence="9" id="KW-0378">Hydrolase</keyword>
<evidence type="ECO:0000313" key="14">
    <source>
        <dbReference type="EMBL" id="GAF67449.1"/>
    </source>
</evidence>
<dbReference type="PANTHER" id="PTHR42945">
    <property type="entry name" value="HISTIDINE BIOSYNTHESIS BIFUNCTIONAL PROTEIN"/>
    <property type="match status" value="1"/>
</dbReference>
<dbReference type="HAMAP" id="MF_01020">
    <property type="entry name" value="HisE"/>
    <property type="match status" value="1"/>
</dbReference>
<evidence type="ECO:0000256" key="4">
    <source>
        <dbReference type="ARBA" id="ARBA00005204"/>
    </source>
</evidence>
<feature type="domain" description="Phosphoribosyl-AMP cyclohydrolase" evidence="13">
    <location>
        <begin position="22"/>
        <end position="95"/>
    </location>
</feature>
<evidence type="ECO:0000256" key="7">
    <source>
        <dbReference type="ARBA" id="ARBA00022605"/>
    </source>
</evidence>
<dbReference type="NCBIfam" id="TIGR03188">
    <property type="entry name" value="histidine_hisI"/>
    <property type="match status" value="1"/>
</dbReference>
<dbReference type="NCBIfam" id="NF000768">
    <property type="entry name" value="PRK00051.1"/>
    <property type="match status" value="1"/>
</dbReference>
<dbReference type="InterPro" id="IPR038019">
    <property type="entry name" value="PRib_AMP_CycHydrolase_sf"/>
</dbReference>
<evidence type="ECO:0000256" key="2">
    <source>
        <dbReference type="ARBA" id="ARBA00001460"/>
    </source>
</evidence>
<dbReference type="SUPFAM" id="SSF101386">
    <property type="entry name" value="all-alpha NTP pyrophosphatases"/>
    <property type="match status" value="1"/>
</dbReference>
<dbReference type="InterPro" id="IPR008179">
    <property type="entry name" value="HisE"/>
</dbReference>
<evidence type="ECO:0000256" key="5">
    <source>
        <dbReference type="ARBA" id="ARBA00007731"/>
    </source>
</evidence>
<keyword evidence="12" id="KW-0511">Multifunctional enzyme</keyword>
<dbReference type="GO" id="GO:0000105">
    <property type="term" value="P:L-histidine biosynthetic process"/>
    <property type="evidence" value="ECO:0007669"/>
    <property type="project" value="UniProtKB-UniPathway"/>
</dbReference>
<keyword evidence="7" id="KW-0028">Amino-acid biosynthesis</keyword>
<proteinExistence type="inferred from homology"/>
<keyword evidence="8" id="KW-0547">Nucleotide-binding</keyword>
<evidence type="ECO:0000259" key="13">
    <source>
        <dbReference type="Pfam" id="PF01502"/>
    </source>
</evidence>
<keyword evidence="10" id="KW-0067">ATP-binding</keyword>
<evidence type="ECO:0000256" key="12">
    <source>
        <dbReference type="ARBA" id="ARBA00023268"/>
    </source>
</evidence>
<accession>X0REX8</accession>
<dbReference type="Pfam" id="PF01503">
    <property type="entry name" value="PRA-PH"/>
    <property type="match status" value="1"/>
</dbReference>